<organism evidence="1 2">
    <name type="scientific">Oligosphaera ethanolica</name>
    <dbReference type="NCBI Taxonomy" id="760260"/>
    <lineage>
        <taxon>Bacteria</taxon>
        <taxon>Pseudomonadati</taxon>
        <taxon>Lentisphaerota</taxon>
        <taxon>Oligosphaeria</taxon>
        <taxon>Oligosphaerales</taxon>
        <taxon>Oligosphaeraceae</taxon>
        <taxon>Oligosphaera</taxon>
    </lineage>
</organism>
<proteinExistence type="predicted"/>
<evidence type="ECO:0000313" key="1">
    <source>
        <dbReference type="EMBL" id="MDQ0291538.1"/>
    </source>
</evidence>
<sequence length="162" mass="17496">MSDKDGKPQQFHAGQRFYCQHCKSDSVVQVVHDIQGFRIVSEKAICAFCKAEIVGAILNPSEPTSASADATSLVAVPDSTSALSSLLQLDSDDGIEKASLSGLLADSAGAASDTTKPFCRDCYYYIHHPFLSRCSFHNRTVEPMDDCPSFRAKARKQSGTAD</sequence>
<comment type="caution">
    <text evidence="1">The sequence shown here is derived from an EMBL/GenBank/DDBJ whole genome shotgun (WGS) entry which is preliminary data.</text>
</comment>
<dbReference type="Proteomes" id="UP001238163">
    <property type="component" value="Unassembled WGS sequence"/>
</dbReference>
<gene>
    <name evidence="1" type="ORF">J3R75_003645</name>
</gene>
<dbReference type="AlphaFoldDB" id="A0AAE4AQV8"/>
<dbReference type="RefSeq" id="WP_307264461.1">
    <property type="nucleotide sequence ID" value="NZ_JAUSVL010000001.1"/>
</dbReference>
<name>A0AAE4AQV8_9BACT</name>
<accession>A0AAE4AQV8</accession>
<protein>
    <submittedName>
        <fullName evidence="1">Ferredoxin</fullName>
    </submittedName>
</protein>
<dbReference type="EMBL" id="JAUSVL010000001">
    <property type="protein sequence ID" value="MDQ0291538.1"/>
    <property type="molecule type" value="Genomic_DNA"/>
</dbReference>
<reference evidence="1" key="1">
    <citation type="submission" date="2023-07" db="EMBL/GenBank/DDBJ databases">
        <title>Genomic Encyclopedia of Type Strains, Phase IV (KMG-IV): sequencing the most valuable type-strain genomes for metagenomic binning, comparative biology and taxonomic classification.</title>
        <authorList>
            <person name="Goeker M."/>
        </authorList>
    </citation>
    <scope>NUCLEOTIDE SEQUENCE</scope>
    <source>
        <strain evidence="1">DSM 24202</strain>
    </source>
</reference>
<evidence type="ECO:0000313" key="2">
    <source>
        <dbReference type="Proteomes" id="UP001238163"/>
    </source>
</evidence>
<keyword evidence="2" id="KW-1185">Reference proteome</keyword>